<accession>A0AA37BDF2</accession>
<reference evidence="2" key="2">
    <citation type="submission" date="2022-09" db="EMBL/GenBank/DDBJ databases">
        <authorList>
            <person name="Sun Q."/>
            <person name="Ohkuma M."/>
        </authorList>
    </citation>
    <scope>NUCLEOTIDE SEQUENCE</scope>
    <source>
        <strain evidence="2">JCM 3093</strain>
    </source>
</reference>
<protein>
    <recommendedName>
        <fullName evidence="1">DUF4440 domain-containing protein</fullName>
    </recommendedName>
</protein>
<dbReference type="Proteomes" id="UP000627984">
    <property type="component" value="Unassembled WGS sequence"/>
</dbReference>
<dbReference type="InterPro" id="IPR027843">
    <property type="entry name" value="DUF4440"/>
</dbReference>
<name>A0AA37BDF2_9ACTN</name>
<evidence type="ECO:0000313" key="3">
    <source>
        <dbReference type="Proteomes" id="UP000627984"/>
    </source>
</evidence>
<sequence length="132" mass="14752">MVGEENDSLQSAISRDDPVQSAISGELRLLDREVRSSAALMGELMDPEFREIGASGRLWDRDSLIAAISQDPDPLAVPIAVSDMEGRLLAPGLVHLTYVSEYHGRRARRSSVWRHSEQGWRLYFHQGTLSAY</sequence>
<dbReference type="RefSeq" id="WP_191893891.1">
    <property type="nucleotide sequence ID" value="NZ_BMQD01000003.1"/>
</dbReference>
<dbReference type="Pfam" id="PF14534">
    <property type="entry name" value="DUF4440"/>
    <property type="match status" value="1"/>
</dbReference>
<dbReference type="AlphaFoldDB" id="A0AA37BDF2"/>
<dbReference type="SUPFAM" id="SSF54427">
    <property type="entry name" value="NTF2-like"/>
    <property type="match status" value="1"/>
</dbReference>
<evidence type="ECO:0000313" key="2">
    <source>
        <dbReference type="EMBL" id="GGK54371.1"/>
    </source>
</evidence>
<reference evidence="2" key="1">
    <citation type="journal article" date="2014" name="Int. J. Syst. Evol. Microbiol.">
        <title>Complete genome sequence of Corynebacterium casei LMG S-19264T (=DSM 44701T), isolated from a smear-ripened cheese.</title>
        <authorList>
            <consortium name="US DOE Joint Genome Institute (JGI-PGF)"/>
            <person name="Walter F."/>
            <person name="Albersmeier A."/>
            <person name="Kalinowski J."/>
            <person name="Ruckert C."/>
        </authorList>
    </citation>
    <scope>NUCLEOTIDE SEQUENCE</scope>
    <source>
        <strain evidence="2">JCM 3093</strain>
    </source>
</reference>
<dbReference type="Gene3D" id="3.10.450.50">
    <property type="match status" value="1"/>
</dbReference>
<evidence type="ECO:0000259" key="1">
    <source>
        <dbReference type="Pfam" id="PF14534"/>
    </source>
</evidence>
<feature type="domain" description="DUF4440" evidence="1">
    <location>
        <begin position="28"/>
        <end position="122"/>
    </location>
</feature>
<proteinExistence type="predicted"/>
<dbReference type="EMBL" id="BMQD01000003">
    <property type="protein sequence ID" value="GGK54371.1"/>
    <property type="molecule type" value="Genomic_DNA"/>
</dbReference>
<organism evidence="2 3">
    <name type="scientific">Planomonospora parontospora</name>
    <dbReference type="NCBI Taxonomy" id="58119"/>
    <lineage>
        <taxon>Bacteria</taxon>
        <taxon>Bacillati</taxon>
        <taxon>Actinomycetota</taxon>
        <taxon>Actinomycetes</taxon>
        <taxon>Streptosporangiales</taxon>
        <taxon>Streptosporangiaceae</taxon>
        <taxon>Planomonospora</taxon>
    </lineage>
</organism>
<gene>
    <name evidence="2" type="ORF">GCM10010126_12390</name>
</gene>
<dbReference type="InterPro" id="IPR032710">
    <property type="entry name" value="NTF2-like_dom_sf"/>
</dbReference>
<comment type="caution">
    <text evidence="2">The sequence shown here is derived from an EMBL/GenBank/DDBJ whole genome shotgun (WGS) entry which is preliminary data.</text>
</comment>